<sequence length="338" mass="38852">MPRKVSTKTYDVDGFISQLLASQKFDELTELFANKAAYKIKKIDPSLTDIVTMRRSKNADTELLKDDHMQTELMDSKLRDDDKQSKEYRKFYTSILLKDGELSPNENLTLKYTYITRNAKKKNTSDHSKVEIPKKKDDNDGHSLANVNPKEAQNEAKQNQKESKGSHGNYENHHNDKVGDVHYKNGKIDQEYTKVQNFQQNHMESTHSYPHVEDNVKNETHPKEEHYSKPNFKSKAYSVIQEHAHNNASAEISAGKHNDTSGKFKEIDQVEIGHSKDLNNVRETTTTHLKAENTTSNMNNTAQKDYANYNNMTDIAHFRSQISDDERSQTKVQNLEGT</sequence>
<comment type="caution">
    <text evidence="2">The sequence shown here is derived from an EMBL/GenBank/DDBJ whole genome shotgun (WGS) entry which is preliminary data.</text>
</comment>
<feature type="region of interest" description="Disordered" evidence="1">
    <location>
        <begin position="319"/>
        <end position="338"/>
    </location>
</feature>
<protein>
    <submittedName>
        <fullName evidence="2">Uncharacterized protein</fullName>
    </submittedName>
</protein>
<evidence type="ECO:0000313" key="2">
    <source>
        <dbReference type="EMBL" id="KAF9421733.1"/>
    </source>
</evidence>
<evidence type="ECO:0000313" key="3">
    <source>
        <dbReference type="Proteomes" id="UP000648187"/>
    </source>
</evidence>
<proteinExistence type="predicted"/>
<dbReference type="AlphaFoldDB" id="A0A835L9G9"/>
<feature type="compositionally biased region" description="Basic and acidic residues" evidence="1">
    <location>
        <begin position="123"/>
        <end position="141"/>
    </location>
</feature>
<evidence type="ECO:0000256" key="1">
    <source>
        <dbReference type="SAM" id="MobiDB-lite"/>
    </source>
</evidence>
<gene>
    <name evidence="2" type="ORF">HW555_002414</name>
</gene>
<feature type="compositionally biased region" description="Basic and acidic residues" evidence="1">
    <location>
        <begin position="152"/>
        <end position="181"/>
    </location>
</feature>
<reference evidence="2" key="1">
    <citation type="submission" date="2020-08" db="EMBL/GenBank/DDBJ databases">
        <title>Spodoptera exigua strain:BAW_Kor-Di-RS1 Genome sequencing and assembly.</title>
        <authorList>
            <person name="Kim J."/>
            <person name="Nam H.Y."/>
            <person name="Kwon M."/>
            <person name="Choi J.H."/>
            <person name="Cho S.R."/>
            <person name="Kim G.-H."/>
        </authorList>
    </citation>
    <scope>NUCLEOTIDE SEQUENCE</scope>
    <source>
        <strain evidence="2">BAW_Kor-Di-RS1</strain>
        <tissue evidence="2">Whole-body</tissue>
    </source>
</reference>
<feature type="region of interest" description="Disordered" evidence="1">
    <location>
        <begin position="120"/>
        <end position="181"/>
    </location>
</feature>
<keyword evidence="3" id="KW-1185">Reference proteome</keyword>
<name>A0A835L9G9_SPOEX</name>
<dbReference type="EMBL" id="JACKWZ010000022">
    <property type="protein sequence ID" value="KAF9421733.1"/>
    <property type="molecule type" value="Genomic_DNA"/>
</dbReference>
<dbReference type="Proteomes" id="UP000648187">
    <property type="component" value="Unassembled WGS sequence"/>
</dbReference>
<organism evidence="2 3">
    <name type="scientific">Spodoptera exigua</name>
    <name type="common">Beet armyworm</name>
    <name type="synonym">Noctua fulgens</name>
    <dbReference type="NCBI Taxonomy" id="7107"/>
    <lineage>
        <taxon>Eukaryota</taxon>
        <taxon>Metazoa</taxon>
        <taxon>Ecdysozoa</taxon>
        <taxon>Arthropoda</taxon>
        <taxon>Hexapoda</taxon>
        <taxon>Insecta</taxon>
        <taxon>Pterygota</taxon>
        <taxon>Neoptera</taxon>
        <taxon>Endopterygota</taxon>
        <taxon>Lepidoptera</taxon>
        <taxon>Glossata</taxon>
        <taxon>Ditrysia</taxon>
        <taxon>Noctuoidea</taxon>
        <taxon>Noctuidae</taxon>
        <taxon>Amphipyrinae</taxon>
        <taxon>Spodoptera</taxon>
    </lineage>
</organism>
<accession>A0A835L9G9</accession>